<dbReference type="GO" id="GO:0048268">
    <property type="term" value="P:clathrin coat assembly"/>
    <property type="evidence" value="ECO:0007669"/>
    <property type="project" value="InterPro"/>
</dbReference>
<feature type="region of interest" description="Disordered" evidence="3">
    <location>
        <begin position="867"/>
        <end position="888"/>
    </location>
</feature>
<comment type="subcellular location">
    <subcellularLocation>
        <location evidence="1">Cytoplasm</location>
    </subcellularLocation>
</comment>
<proteinExistence type="predicted"/>
<dbReference type="InterPro" id="IPR008942">
    <property type="entry name" value="ENTH_VHS"/>
</dbReference>
<reference evidence="5" key="2">
    <citation type="journal article" date="2020" name="Nat. Commun.">
        <title>Large-scale genome sequencing of mycorrhizal fungi provides insights into the early evolution of symbiotic traits.</title>
        <authorList>
            <person name="Miyauchi S."/>
            <person name="Kiss E."/>
            <person name="Kuo A."/>
            <person name="Drula E."/>
            <person name="Kohler A."/>
            <person name="Sanchez-Garcia M."/>
            <person name="Morin E."/>
            <person name="Andreopoulos B."/>
            <person name="Barry K.W."/>
            <person name="Bonito G."/>
            <person name="Buee M."/>
            <person name="Carver A."/>
            <person name="Chen C."/>
            <person name="Cichocki N."/>
            <person name="Clum A."/>
            <person name="Culley D."/>
            <person name="Crous P.W."/>
            <person name="Fauchery L."/>
            <person name="Girlanda M."/>
            <person name="Hayes R.D."/>
            <person name="Keri Z."/>
            <person name="LaButti K."/>
            <person name="Lipzen A."/>
            <person name="Lombard V."/>
            <person name="Magnuson J."/>
            <person name="Maillard F."/>
            <person name="Murat C."/>
            <person name="Nolan M."/>
            <person name="Ohm R.A."/>
            <person name="Pangilinan J."/>
            <person name="Pereira M.F."/>
            <person name="Perotto S."/>
            <person name="Peter M."/>
            <person name="Pfister S."/>
            <person name="Riley R."/>
            <person name="Sitrit Y."/>
            <person name="Stielow J.B."/>
            <person name="Szollosi G."/>
            <person name="Zifcakova L."/>
            <person name="Stursova M."/>
            <person name="Spatafora J.W."/>
            <person name="Tedersoo L."/>
            <person name="Vaario L.M."/>
            <person name="Yamada A."/>
            <person name="Yan M."/>
            <person name="Wang P."/>
            <person name="Xu J."/>
            <person name="Bruns T."/>
            <person name="Baldrian P."/>
            <person name="Vilgalys R."/>
            <person name="Dunand C."/>
            <person name="Henrissat B."/>
            <person name="Grigoriev I.V."/>
            <person name="Hibbett D."/>
            <person name="Nagy L.G."/>
            <person name="Martin F.M."/>
        </authorList>
    </citation>
    <scope>NUCLEOTIDE SEQUENCE</scope>
    <source>
        <strain evidence="5">Prilba</strain>
    </source>
</reference>
<dbReference type="InterPro" id="IPR011417">
    <property type="entry name" value="ANTH_dom"/>
</dbReference>
<dbReference type="GO" id="GO:0032050">
    <property type="term" value="F:clathrin heavy chain binding"/>
    <property type="evidence" value="ECO:0007669"/>
    <property type="project" value="TreeGrafter"/>
</dbReference>
<dbReference type="GO" id="GO:0030136">
    <property type="term" value="C:clathrin-coated vesicle"/>
    <property type="evidence" value="ECO:0007669"/>
    <property type="project" value="InterPro"/>
</dbReference>
<dbReference type="GO" id="GO:0006900">
    <property type="term" value="P:vesicle budding from membrane"/>
    <property type="evidence" value="ECO:0007669"/>
    <property type="project" value="TreeGrafter"/>
</dbReference>
<dbReference type="PANTHER" id="PTHR22951">
    <property type="entry name" value="CLATHRIN ASSEMBLY PROTEIN"/>
    <property type="match status" value="1"/>
</dbReference>
<evidence type="ECO:0000256" key="3">
    <source>
        <dbReference type="SAM" id="MobiDB-lite"/>
    </source>
</evidence>
<dbReference type="InterPro" id="IPR013809">
    <property type="entry name" value="ENTH"/>
</dbReference>
<evidence type="ECO:0000259" key="4">
    <source>
        <dbReference type="PROSITE" id="PS50942"/>
    </source>
</evidence>
<dbReference type="AlphaFoldDB" id="A0A9P5T8Z7"/>
<dbReference type="SMART" id="SM00273">
    <property type="entry name" value="ENTH"/>
    <property type="match status" value="1"/>
</dbReference>
<dbReference type="GO" id="GO:0005545">
    <property type="term" value="F:1-phosphatidylinositol binding"/>
    <property type="evidence" value="ECO:0007669"/>
    <property type="project" value="InterPro"/>
</dbReference>
<reference evidence="5" key="1">
    <citation type="submission" date="2019-10" db="EMBL/GenBank/DDBJ databases">
        <authorList>
            <consortium name="DOE Joint Genome Institute"/>
            <person name="Kuo A."/>
            <person name="Miyauchi S."/>
            <person name="Kiss E."/>
            <person name="Drula E."/>
            <person name="Kohler A."/>
            <person name="Sanchez-Garcia M."/>
            <person name="Andreopoulos B."/>
            <person name="Barry K.W."/>
            <person name="Bonito G."/>
            <person name="Buee M."/>
            <person name="Carver A."/>
            <person name="Chen C."/>
            <person name="Cichocki N."/>
            <person name="Clum A."/>
            <person name="Culley D."/>
            <person name="Crous P.W."/>
            <person name="Fauchery L."/>
            <person name="Girlanda M."/>
            <person name="Hayes R."/>
            <person name="Keri Z."/>
            <person name="LaButti K."/>
            <person name="Lipzen A."/>
            <person name="Lombard V."/>
            <person name="Magnuson J."/>
            <person name="Maillard F."/>
            <person name="Morin E."/>
            <person name="Murat C."/>
            <person name="Nolan M."/>
            <person name="Ohm R."/>
            <person name="Pangilinan J."/>
            <person name="Pereira M."/>
            <person name="Perotto S."/>
            <person name="Peter M."/>
            <person name="Riley R."/>
            <person name="Sitrit Y."/>
            <person name="Stielow B."/>
            <person name="Szollosi G."/>
            <person name="Zifcakova L."/>
            <person name="Stursova M."/>
            <person name="Spatafora J.W."/>
            <person name="Tedersoo L."/>
            <person name="Vaario L.-M."/>
            <person name="Yamada A."/>
            <person name="Yan M."/>
            <person name="Wang P."/>
            <person name="Xu J."/>
            <person name="Bruns T."/>
            <person name="Baldrian P."/>
            <person name="Vilgalys R."/>
            <person name="Henrissat B."/>
            <person name="Grigoriev I.V."/>
            <person name="Hibbett D."/>
            <person name="Nagy L.G."/>
            <person name="Martin F.M."/>
        </authorList>
    </citation>
    <scope>NUCLEOTIDE SEQUENCE</scope>
    <source>
        <strain evidence="5">Prilba</strain>
    </source>
</reference>
<dbReference type="FunFam" id="1.20.58.150:FF:000004">
    <property type="entry name" value="ENTH domain protein"/>
    <property type="match status" value="1"/>
</dbReference>
<feature type="region of interest" description="Disordered" evidence="3">
    <location>
        <begin position="366"/>
        <end position="395"/>
    </location>
</feature>
<keyword evidence="6" id="KW-1185">Reference proteome</keyword>
<feature type="region of interest" description="Disordered" evidence="3">
    <location>
        <begin position="491"/>
        <end position="515"/>
    </location>
</feature>
<feature type="compositionally biased region" description="Polar residues" evidence="3">
    <location>
        <begin position="491"/>
        <end position="514"/>
    </location>
</feature>
<dbReference type="Proteomes" id="UP000759537">
    <property type="component" value="Unassembled WGS sequence"/>
</dbReference>
<evidence type="ECO:0000256" key="1">
    <source>
        <dbReference type="ARBA" id="ARBA00004496"/>
    </source>
</evidence>
<feature type="compositionally biased region" description="Polar residues" evidence="3">
    <location>
        <begin position="775"/>
        <end position="785"/>
    </location>
</feature>
<dbReference type="OrthoDB" id="44015at2759"/>
<dbReference type="GO" id="GO:0005546">
    <property type="term" value="F:phosphatidylinositol-4,5-bisphosphate binding"/>
    <property type="evidence" value="ECO:0007669"/>
    <property type="project" value="TreeGrafter"/>
</dbReference>
<feature type="compositionally biased region" description="Low complexity" evidence="3">
    <location>
        <begin position="688"/>
        <end position="705"/>
    </location>
</feature>
<dbReference type="InterPro" id="IPR045192">
    <property type="entry name" value="AP180-like"/>
</dbReference>
<feature type="compositionally biased region" description="Low complexity" evidence="3">
    <location>
        <begin position="553"/>
        <end position="611"/>
    </location>
</feature>
<accession>A0A9P5T8Z7</accession>
<feature type="region of interest" description="Disordered" evidence="3">
    <location>
        <begin position="552"/>
        <end position="707"/>
    </location>
</feature>
<protein>
    <submittedName>
        <fullName evidence="5">ANTH domain-containing protein</fullName>
    </submittedName>
</protein>
<feature type="compositionally biased region" description="Low complexity" evidence="3">
    <location>
        <begin position="728"/>
        <end position="763"/>
    </location>
</feature>
<dbReference type="Pfam" id="PF07651">
    <property type="entry name" value="ANTH"/>
    <property type="match status" value="1"/>
</dbReference>
<evidence type="ECO:0000256" key="2">
    <source>
        <dbReference type="ARBA" id="ARBA00022490"/>
    </source>
</evidence>
<dbReference type="SUPFAM" id="SSF48464">
    <property type="entry name" value="ENTH/VHS domain"/>
    <property type="match status" value="1"/>
</dbReference>
<feature type="domain" description="ENTH" evidence="4">
    <location>
        <begin position="28"/>
        <end position="158"/>
    </location>
</feature>
<dbReference type="GO" id="GO:0072583">
    <property type="term" value="P:clathrin-dependent endocytosis"/>
    <property type="evidence" value="ECO:0007669"/>
    <property type="project" value="InterPro"/>
</dbReference>
<sequence>MSLFPVLHIIPPSTGVAENRALRKEFHKRKSQMSSFEKVVKNACKPKPAPPKSKYIDPIIAATWSEDGAIHDVCKALAPRFREPNSIVVFKALIVLHTMIRNGSTDNVLQYLSSSEVLRLKNVVGGQWEGYNAPTNLQHYALYLDTRIRSYRELKHDAIRVQSETNRDLRLSMSIEDDARQNRKYSPEDDIDRFQTSVNSKRKTIMGRKLRIMTVEKGLLRETKVVQKLMDALVECRFYLDDLDDQLTTAALQMLVKDLLILFQAVNEGVINVLEHYFEMSHVDAEQALVIYRHFCKQAEYAVEFLGVAKKLQNLLNVPIPSLKHAPVSLVGSLEEYLNDPNFEQNRIEYKANKDAADRNLKNGRSVLKKAENPSSSTPAAATAPEGSTSKETPKVETAKALTDFFSAIDTEQTTIFNPQSGSQFQQTTYNPFQAAGTSGSSTNPFPQFQAQPQPTGFLQPQFTVVPGVAQQSSNPFPTSPNALQPQMTGANPFRSNTLPMQATGLSPFGQTNPVYPVPTAPNPFSSQNGFLGTNPFPTHSSTNPFPNVGQTNPFPAASNPNPFTVPTNNPVPNAASPNLFPSPNLNPFPTQSQPVSQPFSFASFSQPASTNLPHPTIQTSTLNGNASVFVPARPASTPLTHRRPSSPPPQPLKPHQTGSRNPFGVPKAPSPPPLPRAPTLFELASGVSQPQPQSESPVQVKPQQTGFPTTTFASVASSFITGGTGGAQAPQPQPTTSSFSFLGSSSTSPSTPSTTASGSTFSDPLFGSLGGQPTGTTALSSQPTGAPLRPQATGYNAGVKAFKPTSSFGASLLEALPPIPQSAPMTPAFETAPAVVSSPAGTTGTNGVSVPAGVGLGASLSGVSSPTMGAGTGTSGGGAGPGGSFGLSAQPISSPFANAGPGGFSTLGGGSSIGVGLRPQATGFGVGVGTANPFRASVMTPGGGGSVAGAFPPFGTTNANAGANLFMQPTGVPSFGQSLFLGAQTDPSKQQNGTASLI</sequence>
<evidence type="ECO:0000313" key="6">
    <source>
        <dbReference type="Proteomes" id="UP000759537"/>
    </source>
</evidence>
<dbReference type="FunFam" id="1.25.40.90:FF:000036">
    <property type="entry name" value="Unplaced genomic scaffold supercont1.4, whole genome shotgun sequence"/>
    <property type="match status" value="1"/>
</dbReference>
<gene>
    <name evidence="5" type="ORF">DFH94DRAFT_743833</name>
</gene>
<keyword evidence="2" id="KW-0963">Cytoplasm</keyword>
<organism evidence="5 6">
    <name type="scientific">Russula ochroleuca</name>
    <dbReference type="NCBI Taxonomy" id="152965"/>
    <lineage>
        <taxon>Eukaryota</taxon>
        <taxon>Fungi</taxon>
        <taxon>Dikarya</taxon>
        <taxon>Basidiomycota</taxon>
        <taxon>Agaricomycotina</taxon>
        <taxon>Agaricomycetes</taxon>
        <taxon>Russulales</taxon>
        <taxon>Russulaceae</taxon>
        <taxon>Russula</taxon>
    </lineage>
</organism>
<comment type="caution">
    <text evidence="5">The sequence shown here is derived from an EMBL/GenBank/DDBJ whole genome shotgun (WGS) entry which is preliminary data.</text>
</comment>
<dbReference type="PROSITE" id="PS50942">
    <property type="entry name" value="ENTH"/>
    <property type="match status" value="1"/>
</dbReference>
<feature type="compositionally biased region" description="Polar residues" evidence="3">
    <location>
        <begin position="612"/>
        <end position="627"/>
    </location>
</feature>
<feature type="region of interest" description="Disordered" evidence="3">
    <location>
        <begin position="723"/>
        <end position="789"/>
    </location>
</feature>
<dbReference type="SUPFAM" id="SSF89009">
    <property type="entry name" value="GAT-like domain"/>
    <property type="match status" value="1"/>
</dbReference>
<dbReference type="GO" id="GO:0000149">
    <property type="term" value="F:SNARE binding"/>
    <property type="evidence" value="ECO:0007669"/>
    <property type="project" value="TreeGrafter"/>
</dbReference>
<evidence type="ECO:0000313" key="5">
    <source>
        <dbReference type="EMBL" id="KAF8479479.1"/>
    </source>
</evidence>
<dbReference type="CDD" id="cd16988">
    <property type="entry name" value="ANTH_N_YAP180"/>
    <property type="match status" value="1"/>
</dbReference>
<dbReference type="EMBL" id="WHVB01000009">
    <property type="protein sequence ID" value="KAF8479479.1"/>
    <property type="molecule type" value="Genomic_DNA"/>
</dbReference>
<dbReference type="InterPro" id="IPR014712">
    <property type="entry name" value="ANTH_dom_sf"/>
</dbReference>
<feature type="compositionally biased region" description="Low complexity" evidence="3">
    <location>
        <begin position="373"/>
        <end position="390"/>
    </location>
</feature>
<dbReference type="Gene3D" id="1.25.40.90">
    <property type="match status" value="1"/>
</dbReference>
<dbReference type="GO" id="GO:0005905">
    <property type="term" value="C:clathrin-coated pit"/>
    <property type="evidence" value="ECO:0007669"/>
    <property type="project" value="TreeGrafter"/>
</dbReference>
<dbReference type="Gene3D" id="1.20.58.150">
    <property type="entry name" value="ANTH domain"/>
    <property type="match status" value="1"/>
</dbReference>
<name>A0A9P5T8Z7_9AGAM</name>
<feature type="compositionally biased region" description="Gly residues" evidence="3">
    <location>
        <begin position="871"/>
        <end position="886"/>
    </location>
</feature>
<dbReference type="PANTHER" id="PTHR22951:SF5">
    <property type="entry name" value="PHOSPHATIDYLINOSITOL-BINDING CLATHRIN ASSEMBLY PROTEIN LAP"/>
    <property type="match status" value="1"/>
</dbReference>